<evidence type="ECO:0000313" key="13">
    <source>
        <dbReference type="Proteomes" id="UP000256661"/>
    </source>
</evidence>
<comment type="caution">
    <text evidence="12">The sequence shown here is derived from an EMBL/GenBank/DDBJ whole genome shotgun (WGS) entry which is preliminary data.</text>
</comment>
<evidence type="ECO:0000256" key="2">
    <source>
        <dbReference type="ARBA" id="ARBA00011245"/>
    </source>
</evidence>
<dbReference type="InterPro" id="IPR045087">
    <property type="entry name" value="Cu-oxidase_fam"/>
</dbReference>
<dbReference type="PROSITE" id="PS00079">
    <property type="entry name" value="MULTICOPPER_OXIDASE1"/>
    <property type="match status" value="1"/>
</dbReference>
<name>A0A3D9TB18_9ACTN</name>
<keyword evidence="3" id="KW-0479">Metal-binding</keyword>
<dbReference type="InterPro" id="IPR002355">
    <property type="entry name" value="Cu_oxidase_Cu_BS"/>
</dbReference>
<evidence type="ECO:0000256" key="6">
    <source>
        <dbReference type="ARBA" id="ARBA00041027"/>
    </source>
</evidence>
<dbReference type="InterPro" id="IPR011706">
    <property type="entry name" value="Cu-oxidase_C"/>
</dbReference>
<comment type="catalytic activity">
    <reaction evidence="9">
        <text>4 Cu(+) + O2 + 4 H(+) = 4 Cu(2+) + 2 H2O</text>
        <dbReference type="Rhea" id="RHEA:30083"/>
        <dbReference type="ChEBI" id="CHEBI:15377"/>
        <dbReference type="ChEBI" id="CHEBI:15378"/>
        <dbReference type="ChEBI" id="CHEBI:15379"/>
        <dbReference type="ChEBI" id="CHEBI:29036"/>
        <dbReference type="ChEBI" id="CHEBI:49552"/>
        <dbReference type="EC" id="1.16.3.4"/>
    </reaction>
    <physiologicalReaction direction="left-to-right" evidence="9">
        <dbReference type="Rhea" id="RHEA:30084"/>
    </physiologicalReaction>
</comment>
<keyword evidence="12" id="KW-0167">Capsid protein</keyword>
<dbReference type="InterPro" id="IPR033138">
    <property type="entry name" value="Cu_oxidase_CS"/>
</dbReference>
<dbReference type="InterPro" id="IPR006311">
    <property type="entry name" value="TAT_signal"/>
</dbReference>
<gene>
    <name evidence="12" type="ORF">DFJ69_6550</name>
</gene>
<evidence type="ECO:0000259" key="10">
    <source>
        <dbReference type="Pfam" id="PF07731"/>
    </source>
</evidence>
<dbReference type="Pfam" id="PF07732">
    <property type="entry name" value="Cu-oxidase_3"/>
    <property type="match status" value="2"/>
</dbReference>
<dbReference type="CDD" id="cd13844">
    <property type="entry name" value="CuRO_1_BOD_CotA_like"/>
    <property type="match status" value="1"/>
</dbReference>
<dbReference type="InterPro" id="IPR011707">
    <property type="entry name" value="Cu-oxidase-like_N"/>
</dbReference>
<keyword evidence="12" id="KW-0946">Virion</keyword>
<sequence length="607" mass="66594">MPNRRTFLAGSAAVGGAAVSPVLTGTSAAGRRRSAVATLTKFADPLRIPPLLRAGGTITIRKKAATVRLHSQLPLTPVWTYEGSFPGPTIEVQRGQKLRVVWQNVINGAMPLVAVQVPFTGPASLGTPGRGGATPLADVAALPAFAVTHLHGAVTGAGNDGLPENAVLPGECQLTEYPNQHRAAGLWYHDHAMHITAFNVMAGLAGTFLIRDQEESSLGLPSGAQEIPLVIADRNLDTDDDGQLNGRLLHKVSFIDRGPAGRLHTAFIGPYNTVNGVIWPHLNVQTRWYRFRMLNAANSRPYTLELNVENADGTLTPVPQAFVQIGTDQGLLPAPLKLDRLTLVPAERADVLINFAAHKGKRLRLVNVDQSPAPLGPEVMQFRVDDYAFTDWFRVPDRLSSTYERLSPEDLPEHKERWVAFATDDGTPFGHQEMWELQPVAADYRPHHDHERLVKVTRADGTTVTLRKVASTYEEAATFFVERDGWEVWNFVHLAGQGHPAHVHLLEFQTLARDVYTVTSSKDPEHGFVTFTAQHQRTDPVAPQEQGWKDTVWVGERQVVTVAGKFAGGSGRYVYHCHMLEHEDEGMMRPFVVAPKQILARGAGHGH</sequence>
<evidence type="ECO:0000256" key="8">
    <source>
        <dbReference type="ARBA" id="ARBA00043090"/>
    </source>
</evidence>
<evidence type="ECO:0000313" key="12">
    <source>
        <dbReference type="EMBL" id="REF00952.1"/>
    </source>
</evidence>
<evidence type="ECO:0000256" key="7">
    <source>
        <dbReference type="ARBA" id="ARBA00042896"/>
    </source>
</evidence>
<comment type="subunit">
    <text evidence="2">Monomer.</text>
</comment>
<dbReference type="PANTHER" id="PTHR48267:SF1">
    <property type="entry name" value="BILIRUBIN OXIDASE"/>
    <property type="match status" value="1"/>
</dbReference>
<evidence type="ECO:0000256" key="9">
    <source>
        <dbReference type="ARBA" id="ARBA00048092"/>
    </source>
</evidence>
<evidence type="ECO:0000256" key="5">
    <source>
        <dbReference type="ARBA" id="ARBA00038978"/>
    </source>
</evidence>
<dbReference type="AlphaFoldDB" id="A0A3D9TB18"/>
<dbReference type="Pfam" id="PF07731">
    <property type="entry name" value="Cu-oxidase_2"/>
    <property type="match status" value="1"/>
</dbReference>
<proteinExistence type="inferred from homology"/>
<dbReference type="PANTHER" id="PTHR48267">
    <property type="entry name" value="CUPREDOXIN SUPERFAMILY PROTEIN"/>
    <property type="match status" value="1"/>
</dbReference>
<keyword evidence="4" id="KW-0560">Oxidoreductase</keyword>
<dbReference type="PROSITE" id="PS00080">
    <property type="entry name" value="MULTICOPPER_OXIDASE2"/>
    <property type="match status" value="1"/>
</dbReference>
<protein>
    <recommendedName>
        <fullName evidence="6">Multicopper oxidase CueO</fullName>
        <ecNumber evidence="5">1.16.3.4</ecNumber>
    </recommendedName>
    <alternativeName>
        <fullName evidence="7">Copper efflux oxidase</fullName>
    </alternativeName>
    <alternativeName>
        <fullName evidence="8">Cuprous oxidase</fullName>
    </alternativeName>
</protein>
<evidence type="ECO:0000256" key="1">
    <source>
        <dbReference type="ARBA" id="ARBA00010609"/>
    </source>
</evidence>
<accession>A0A3D9TB18</accession>
<dbReference type="EMBL" id="QTTT01000001">
    <property type="protein sequence ID" value="REF00952.1"/>
    <property type="molecule type" value="Genomic_DNA"/>
</dbReference>
<reference evidence="12 13" key="1">
    <citation type="submission" date="2018-08" db="EMBL/GenBank/DDBJ databases">
        <title>Sequencing the genomes of 1000 actinobacteria strains.</title>
        <authorList>
            <person name="Klenk H.-P."/>
        </authorList>
    </citation>
    <scope>NUCLEOTIDE SEQUENCE [LARGE SCALE GENOMIC DNA]</scope>
    <source>
        <strain evidence="12 13">DSM 43927</strain>
    </source>
</reference>
<dbReference type="GO" id="GO:0005507">
    <property type="term" value="F:copper ion binding"/>
    <property type="evidence" value="ECO:0007669"/>
    <property type="project" value="InterPro"/>
</dbReference>
<keyword evidence="13" id="KW-1185">Reference proteome</keyword>
<feature type="domain" description="Plastocyanin-like" evidence="10">
    <location>
        <begin position="468"/>
        <end position="596"/>
    </location>
</feature>
<dbReference type="SUPFAM" id="SSF49503">
    <property type="entry name" value="Cupredoxins"/>
    <property type="match status" value="2"/>
</dbReference>
<organism evidence="12 13">
    <name type="scientific">Thermomonospora umbrina</name>
    <dbReference type="NCBI Taxonomy" id="111806"/>
    <lineage>
        <taxon>Bacteria</taxon>
        <taxon>Bacillati</taxon>
        <taxon>Actinomycetota</taxon>
        <taxon>Actinomycetes</taxon>
        <taxon>Streptosporangiales</taxon>
        <taxon>Thermomonosporaceae</taxon>
        <taxon>Thermomonospora</taxon>
    </lineage>
</organism>
<feature type="domain" description="Plastocyanin-like" evidence="11">
    <location>
        <begin position="149"/>
        <end position="214"/>
    </location>
</feature>
<comment type="similarity">
    <text evidence="1">Belongs to the multicopper oxidase family.</text>
</comment>
<dbReference type="OrthoDB" id="345021at2"/>
<dbReference type="InterPro" id="IPR008972">
    <property type="entry name" value="Cupredoxin"/>
</dbReference>
<dbReference type="PROSITE" id="PS51318">
    <property type="entry name" value="TAT"/>
    <property type="match status" value="1"/>
</dbReference>
<evidence type="ECO:0000259" key="11">
    <source>
        <dbReference type="Pfam" id="PF07732"/>
    </source>
</evidence>
<evidence type="ECO:0000256" key="3">
    <source>
        <dbReference type="ARBA" id="ARBA00022723"/>
    </source>
</evidence>
<dbReference type="Gene3D" id="2.60.40.420">
    <property type="entry name" value="Cupredoxins - blue copper proteins"/>
    <property type="match status" value="3"/>
</dbReference>
<dbReference type="GO" id="GO:0016491">
    <property type="term" value="F:oxidoreductase activity"/>
    <property type="evidence" value="ECO:0007669"/>
    <property type="project" value="UniProtKB-KW"/>
</dbReference>
<evidence type="ECO:0000256" key="4">
    <source>
        <dbReference type="ARBA" id="ARBA00023002"/>
    </source>
</evidence>
<dbReference type="EC" id="1.16.3.4" evidence="5"/>
<dbReference type="Proteomes" id="UP000256661">
    <property type="component" value="Unassembled WGS sequence"/>
</dbReference>
<feature type="domain" description="Plastocyanin-like" evidence="11">
    <location>
        <begin position="76"/>
        <end position="107"/>
    </location>
</feature>